<evidence type="ECO:0000256" key="9">
    <source>
        <dbReference type="SAM" id="MobiDB-lite"/>
    </source>
</evidence>
<sequence length="463" mass="48828">MNDQTRTAKAAAPAETETALVFSVLKTVHQDLFQDAFASRPLPPRPEPRPGDRLHRLPAGIRRRTRWTPHALVGATAMFAFLIGLAKGMEFGSLGGAVTFATCCLAAVPIALVLLRPVGAYWISYSGVLLSLLHGQEWAMLSLLCHVVVMVLVVLRTRPRLAAEMWSVTLVSGSLLSALTPGTASSDLPQFAVASAVLLVAAGAVRAWREERRHVVASETVKEQERAQRTVLEERATIARELHDVVAHHMSVIAIQAEAAPYRVDQTPPELATSFATIRENAVAALTELRRILGVVRSSDPDPFAETDPEAPQPTLADLDTLLGSVRSTGLDAEAVVTGAVRPLPQGVELSAYRLVQEALSNVLRHSPGASARVEVAHVLGGLGLRVVNGSPDRPATPSPGAGHGVLGMRERVQVLGGEMTAGPTDDGGYEVAAFLPVHTPASESSADGGVAAEAGDGKEVAA</sequence>
<evidence type="ECO:0000313" key="12">
    <source>
        <dbReference type="EMBL" id="MBO8200752.1"/>
    </source>
</evidence>
<evidence type="ECO:0000256" key="8">
    <source>
        <dbReference type="ARBA" id="ARBA00023012"/>
    </source>
</evidence>
<name>A0ABS3Y0P3_9ACTN</name>
<evidence type="ECO:0000256" key="3">
    <source>
        <dbReference type="ARBA" id="ARBA00022553"/>
    </source>
</evidence>
<feature type="domain" description="Signal transduction histidine kinase subgroup 3 dimerisation and phosphoacceptor" evidence="11">
    <location>
        <begin position="234"/>
        <end position="299"/>
    </location>
</feature>
<organism evidence="12 13">
    <name type="scientific">Streptomyces smyrnaeus</name>
    <dbReference type="NCBI Taxonomy" id="1387713"/>
    <lineage>
        <taxon>Bacteria</taxon>
        <taxon>Bacillati</taxon>
        <taxon>Actinomycetota</taxon>
        <taxon>Actinomycetes</taxon>
        <taxon>Kitasatosporales</taxon>
        <taxon>Streptomycetaceae</taxon>
        <taxon>Streptomyces</taxon>
    </lineage>
</organism>
<dbReference type="PANTHER" id="PTHR24421:SF10">
    <property type="entry name" value="NITRATE_NITRITE SENSOR PROTEIN NARQ"/>
    <property type="match status" value="1"/>
</dbReference>
<keyword evidence="8" id="KW-0902">Two-component regulatory system</keyword>
<keyword evidence="4" id="KW-0808">Transferase</keyword>
<dbReference type="InterPro" id="IPR011712">
    <property type="entry name" value="Sig_transdc_His_kin_sub3_dim/P"/>
</dbReference>
<accession>A0ABS3Y0P3</accession>
<dbReference type="PANTHER" id="PTHR24421">
    <property type="entry name" value="NITRATE/NITRITE SENSOR PROTEIN NARX-RELATED"/>
    <property type="match status" value="1"/>
</dbReference>
<evidence type="ECO:0000256" key="4">
    <source>
        <dbReference type="ARBA" id="ARBA00022679"/>
    </source>
</evidence>
<gene>
    <name evidence="12" type="ORF">JW613_20910</name>
</gene>
<dbReference type="Gene3D" id="1.20.5.1930">
    <property type="match status" value="1"/>
</dbReference>
<evidence type="ECO:0000256" key="2">
    <source>
        <dbReference type="ARBA" id="ARBA00012438"/>
    </source>
</evidence>
<keyword evidence="3" id="KW-0597">Phosphoprotein</keyword>
<dbReference type="EC" id="2.7.13.3" evidence="2"/>
<keyword evidence="5" id="KW-0547">Nucleotide-binding</keyword>
<keyword evidence="6 12" id="KW-0418">Kinase</keyword>
<dbReference type="InterPro" id="IPR036890">
    <property type="entry name" value="HATPase_C_sf"/>
</dbReference>
<dbReference type="CDD" id="cd16917">
    <property type="entry name" value="HATPase_UhpB-NarQ-NarX-like"/>
    <property type="match status" value="1"/>
</dbReference>
<evidence type="ECO:0000256" key="7">
    <source>
        <dbReference type="ARBA" id="ARBA00022840"/>
    </source>
</evidence>
<dbReference type="Pfam" id="PF07730">
    <property type="entry name" value="HisKA_3"/>
    <property type="match status" value="1"/>
</dbReference>
<reference evidence="12 13" key="1">
    <citation type="submission" date="2021-02" db="EMBL/GenBank/DDBJ databases">
        <title>Streptomyces spirodelae sp. nov., isolated from duckweed.</title>
        <authorList>
            <person name="Saimee Y."/>
            <person name="Duangmal K."/>
        </authorList>
    </citation>
    <scope>NUCLEOTIDE SEQUENCE [LARGE SCALE GENOMIC DNA]</scope>
    <source>
        <strain evidence="12 13">DSM 42105</strain>
    </source>
</reference>
<feature type="region of interest" description="Disordered" evidence="9">
    <location>
        <begin position="441"/>
        <end position="463"/>
    </location>
</feature>
<evidence type="ECO:0000256" key="6">
    <source>
        <dbReference type="ARBA" id="ARBA00022777"/>
    </source>
</evidence>
<dbReference type="GO" id="GO:0016301">
    <property type="term" value="F:kinase activity"/>
    <property type="evidence" value="ECO:0007669"/>
    <property type="project" value="UniProtKB-KW"/>
</dbReference>
<keyword evidence="10" id="KW-0812">Transmembrane</keyword>
<feature type="transmembrane region" description="Helical" evidence="10">
    <location>
        <begin position="67"/>
        <end position="86"/>
    </location>
</feature>
<dbReference type="SUPFAM" id="SSF55874">
    <property type="entry name" value="ATPase domain of HSP90 chaperone/DNA topoisomerase II/histidine kinase"/>
    <property type="match status" value="1"/>
</dbReference>
<evidence type="ECO:0000259" key="11">
    <source>
        <dbReference type="Pfam" id="PF07730"/>
    </source>
</evidence>
<dbReference type="EMBL" id="JAFFZM010000012">
    <property type="protein sequence ID" value="MBO8200752.1"/>
    <property type="molecule type" value="Genomic_DNA"/>
</dbReference>
<dbReference type="Proteomes" id="UP000721954">
    <property type="component" value="Unassembled WGS sequence"/>
</dbReference>
<dbReference type="InterPro" id="IPR050482">
    <property type="entry name" value="Sensor_HK_TwoCompSys"/>
</dbReference>
<comment type="catalytic activity">
    <reaction evidence="1">
        <text>ATP + protein L-histidine = ADP + protein N-phospho-L-histidine.</text>
        <dbReference type="EC" id="2.7.13.3"/>
    </reaction>
</comment>
<evidence type="ECO:0000256" key="1">
    <source>
        <dbReference type="ARBA" id="ARBA00000085"/>
    </source>
</evidence>
<evidence type="ECO:0000313" key="13">
    <source>
        <dbReference type="Proteomes" id="UP000721954"/>
    </source>
</evidence>
<keyword evidence="10" id="KW-0472">Membrane</keyword>
<feature type="transmembrane region" description="Helical" evidence="10">
    <location>
        <begin position="138"/>
        <end position="155"/>
    </location>
</feature>
<feature type="compositionally biased region" description="Low complexity" evidence="9">
    <location>
        <begin position="442"/>
        <end position="455"/>
    </location>
</feature>
<comment type="caution">
    <text evidence="12">The sequence shown here is derived from an EMBL/GenBank/DDBJ whole genome shotgun (WGS) entry which is preliminary data.</text>
</comment>
<keyword evidence="7" id="KW-0067">ATP-binding</keyword>
<protein>
    <recommendedName>
        <fullName evidence="2">histidine kinase</fullName>
        <ecNumber evidence="2">2.7.13.3</ecNumber>
    </recommendedName>
</protein>
<keyword evidence="13" id="KW-1185">Reference proteome</keyword>
<dbReference type="Gene3D" id="3.30.565.10">
    <property type="entry name" value="Histidine kinase-like ATPase, C-terminal domain"/>
    <property type="match status" value="1"/>
</dbReference>
<dbReference type="RefSeq" id="WP_209212363.1">
    <property type="nucleotide sequence ID" value="NZ_JAFFZM010000012.1"/>
</dbReference>
<evidence type="ECO:0000256" key="10">
    <source>
        <dbReference type="SAM" id="Phobius"/>
    </source>
</evidence>
<evidence type="ECO:0000256" key="5">
    <source>
        <dbReference type="ARBA" id="ARBA00022741"/>
    </source>
</evidence>
<proteinExistence type="predicted"/>
<keyword evidence="10" id="KW-1133">Transmembrane helix</keyword>
<dbReference type="GeneID" id="96261084"/>
<feature type="transmembrane region" description="Helical" evidence="10">
    <location>
        <begin position="98"/>
        <end position="118"/>
    </location>
</feature>